<accession>A0ACC1B746</accession>
<protein>
    <submittedName>
        <fullName evidence="1">Uncharacterized protein</fullName>
    </submittedName>
</protein>
<evidence type="ECO:0000313" key="2">
    <source>
        <dbReference type="Proteomes" id="UP001164250"/>
    </source>
</evidence>
<proteinExistence type="predicted"/>
<keyword evidence="2" id="KW-1185">Reference proteome</keyword>
<dbReference type="Proteomes" id="UP001164250">
    <property type="component" value="Chromosome 6"/>
</dbReference>
<gene>
    <name evidence="1" type="ORF">Patl1_17090</name>
</gene>
<dbReference type="EMBL" id="CM047902">
    <property type="protein sequence ID" value="KAJ0094702.1"/>
    <property type="molecule type" value="Genomic_DNA"/>
</dbReference>
<comment type="caution">
    <text evidence="1">The sequence shown here is derived from an EMBL/GenBank/DDBJ whole genome shotgun (WGS) entry which is preliminary data.</text>
</comment>
<evidence type="ECO:0000313" key="1">
    <source>
        <dbReference type="EMBL" id="KAJ0094702.1"/>
    </source>
</evidence>
<reference evidence="2" key="1">
    <citation type="journal article" date="2023" name="G3 (Bethesda)">
        <title>Genome assembly and association tests identify interacting loci associated with vigor, precocity, and sex in interspecific pistachio rootstocks.</title>
        <authorList>
            <person name="Palmer W."/>
            <person name="Jacygrad E."/>
            <person name="Sagayaradj S."/>
            <person name="Cavanaugh K."/>
            <person name="Han R."/>
            <person name="Bertier L."/>
            <person name="Beede B."/>
            <person name="Kafkas S."/>
            <person name="Golino D."/>
            <person name="Preece J."/>
            <person name="Michelmore R."/>
        </authorList>
    </citation>
    <scope>NUCLEOTIDE SEQUENCE [LARGE SCALE GENOMIC DNA]</scope>
</reference>
<sequence>MGRGKIEIKRIENANSRQVTFSKRRAGLLKKAQELAILCDAEVAVIIFSNTGKLFEFSSSGYGHIVLFSLQKEACNELHSFPGSVIHNVERIQKPVTVALLMGSMKKTLSRYNKCLNFPEIAVAEYKSEKQDTKEVDVLKDEIAKLQVKQLQLMGKDLNGLSLKDMQLLEQELHEGLLLVKEKKEQLLVEQLEQSRVQEQRAMLENETLRRQARYIIVEELRGFFLSTDHCSSVPPYLEYYPSGGKNSLMNHSSASPEVASDIVMEKGDSDTTLHLGLPSNNYRKRKTT</sequence>
<name>A0ACC1B746_9ROSI</name>
<organism evidence="1 2">
    <name type="scientific">Pistacia atlantica</name>
    <dbReference type="NCBI Taxonomy" id="434234"/>
    <lineage>
        <taxon>Eukaryota</taxon>
        <taxon>Viridiplantae</taxon>
        <taxon>Streptophyta</taxon>
        <taxon>Embryophyta</taxon>
        <taxon>Tracheophyta</taxon>
        <taxon>Spermatophyta</taxon>
        <taxon>Magnoliopsida</taxon>
        <taxon>eudicotyledons</taxon>
        <taxon>Gunneridae</taxon>
        <taxon>Pentapetalae</taxon>
        <taxon>rosids</taxon>
        <taxon>malvids</taxon>
        <taxon>Sapindales</taxon>
        <taxon>Anacardiaceae</taxon>
        <taxon>Pistacia</taxon>
    </lineage>
</organism>